<feature type="compositionally biased region" description="Low complexity" evidence="1">
    <location>
        <begin position="259"/>
        <end position="270"/>
    </location>
</feature>
<feature type="compositionally biased region" description="Acidic residues" evidence="1">
    <location>
        <begin position="290"/>
        <end position="302"/>
    </location>
</feature>
<feature type="region of interest" description="Disordered" evidence="1">
    <location>
        <begin position="259"/>
        <end position="382"/>
    </location>
</feature>
<evidence type="ECO:0000313" key="2">
    <source>
        <dbReference type="EMBL" id="QCB94553.1"/>
    </source>
</evidence>
<reference evidence="2 3" key="1">
    <citation type="submission" date="2019-04" db="EMBL/GenBank/DDBJ databases">
        <title>Isolation and identification of Cellulomonas shaoxiangyii sp. Nov. isolated from feces of the Tibetan antelopes (Pantholops hodgsonii) in the Qinghai-Tibet plateau of China.</title>
        <authorList>
            <person name="Tian Z."/>
        </authorList>
    </citation>
    <scope>NUCLEOTIDE SEQUENCE [LARGE SCALE GENOMIC DNA]</scope>
    <source>
        <strain evidence="2 3">Z28</strain>
    </source>
</reference>
<dbReference type="KEGG" id="celz:E5225_14300"/>
<gene>
    <name evidence="2" type="ORF">E5225_14300</name>
</gene>
<dbReference type="EMBL" id="CP039291">
    <property type="protein sequence ID" value="QCB94553.1"/>
    <property type="molecule type" value="Genomic_DNA"/>
</dbReference>
<dbReference type="RefSeq" id="WP_135975187.1">
    <property type="nucleotide sequence ID" value="NZ_CP039291.1"/>
</dbReference>
<feature type="compositionally biased region" description="Acidic residues" evidence="1">
    <location>
        <begin position="356"/>
        <end position="369"/>
    </location>
</feature>
<feature type="compositionally biased region" description="Low complexity" evidence="1">
    <location>
        <begin position="370"/>
        <end position="382"/>
    </location>
</feature>
<feature type="compositionally biased region" description="Low complexity" evidence="1">
    <location>
        <begin position="338"/>
        <end position="355"/>
    </location>
</feature>
<name>A0A4P7SPC2_9CELL</name>
<sequence length="382" mass="39463">MAATKDAVLDRAVDLAREVALEIAEEPSHVGEYLGAVHEGDRLVSHRFACTARGYRGWAWTVTVARVPRGRTATVCEAELLPAEDAILPRPWLPWSERLRPGDIGPGDVLPFRPDDPRLEPGWTPTGDPELDEVAIDELALARVRVLSPQGRDEAAERWYRGSRGPTSAGAVASAAACGSCGFLVPLQGSLGTVFGVCANAWSPDDGKVVSLDHGCGAHSETDVDPLPSEWPSGGPLIDETSIDVVDRGPARVAEVAPVVAADDAPTDALPTEEVPTDEVPTDAALTDEATTDEAPTDEVPTDEVPAPDAGDAVTGETAPPEADAPVTEDVPADEDAAAPTPAEAALAEAAADADAPADADTAADDDPEVPAADGGDAPTSR</sequence>
<dbReference type="Proteomes" id="UP000296469">
    <property type="component" value="Chromosome"/>
</dbReference>
<dbReference type="InterPro" id="IPR021391">
    <property type="entry name" value="DUF3027"/>
</dbReference>
<evidence type="ECO:0000313" key="3">
    <source>
        <dbReference type="Proteomes" id="UP000296469"/>
    </source>
</evidence>
<proteinExistence type="predicted"/>
<evidence type="ECO:0000256" key="1">
    <source>
        <dbReference type="SAM" id="MobiDB-lite"/>
    </source>
</evidence>
<organism evidence="2 3">
    <name type="scientific">Cellulomonas shaoxiangyii</name>
    <dbReference type="NCBI Taxonomy" id="2566013"/>
    <lineage>
        <taxon>Bacteria</taxon>
        <taxon>Bacillati</taxon>
        <taxon>Actinomycetota</taxon>
        <taxon>Actinomycetes</taxon>
        <taxon>Micrococcales</taxon>
        <taxon>Cellulomonadaceae</taxon>
        <taxon>Cellulomonas</taxon>
    </lineage>
</organism>
<keyword evidence="3" id="KW-1185">Reference proteome</keyword>
<dbReference type="OrthoDB" id="3210158at2"/>
<accession>A0A4P7SPC2</accession>
<protein>
    <submittedName>
        <fullName evidence="2">DUF3027 domain-containing protein</fullName>
    </submittedName>
</protein>
<dbReference type="AlphaFoldDB" id="A0A4P7SPC2"/>
<dbReference type="Pfam" id="PF11228">
    <property type="entry name" value="DUF3027"/>
    <property type="match status" value="1"/>
</dbReference>